<dbReference type="AlphaFoldDB" id="A0A6A6IT29"/>
<dbReference type="InterPro" id="IPR010730">
    <property type="entry name" value="HET"/>
</dbReference>
<evidence type="ECO:0000256" key="1">
    <source>
        <dbReference type="SAM" id="MobiDB-lite"/>
    </source>
</evidence>
<accession>A0A6A6IT29</accession>
<dbReference type="EMBL" id="ML987191">
    <property type="protein sequence ID" value="KAF2253268.1"/>
    <property type="molecule type" value="Genomic_DNA"/>
</dbReference>
<feature type="domain" description="Heterokaryon incompatibility" evidence="2">
    <location>
        <begin position="22"/>
        <end position="117"/>
    </location>
</feature>
<evidence type="ECO:0000259" key="2">
    <source>
        <dbReference type="Pfam" id="PF06985"/>
    </source>
</evidence>
<dbReference type="Proteomes" id="UP000800094">
    <property type="component" value="Unassembled WGS sequence"/>
</dbReference>
<gene>
    <name evidence="4" type="ORF">BU26DRAFT_601430</name>
</gene>
<dbReference type="RefSeq" id="XP_033688272.1">
    <property type="nucleotide sequence ID" value="XM_033835261.1"/>
</dbReference>
<dbReference type="PANTHER" id="PTHR10622:SF10">
    <property type="entry name" value="HET DOMAIN-CONTAINING PROTEIN"/>
    <property type="match status" value="1"/>
</dbReference>
<dbReference type="OrthoDB" id="674604at2759"/>
<feature type="domain" description="DUF8212" evidence="3">
    <location>
        <begin position="211"/>
        <end position="239"/>
    </location>
</feature>
<dbReference type="InterPro" id="IPR058525">
    <property type="entry name" value="DUF8212"/>
</dbReference>
<proteinExistence type="predicted"/>
<reference evidence="4" key="1">
    <citation type="journal article" date="2020" name="Stud. Mycol.">
        <title>101 Dothideomycetes genomes: a test case for predicting lifestyles and emergence of pathogens.</title>
        <authorList>
            <person name="Haridas S."/>
            <person name="Albert R."/>
            <person name="Binder M."/>
            <person name="Bloem J."/>
            <person name="Labutti K."/>
            <person name="Salamov A."/>
            <person name="Andreopoulos B."/>
            <person name="Baker S."/>
            <person name="Barry K."/>
            <person name="Bills G."/>
            <person name="Bluhm B."/>
            <person name="Cannon C."/>
            <person name="Castanera R."/>
            <person name="Culley D."/>
            <person name="Daum C."/>
            <person name="Ezra D."/>
            <person name="Gonzalez J."/>
            <person name="Henrissat B."/>
            <person name="Kuo A."/>
            <person name="Liang C."/>
            <person name="Lipzen A."/>
            <person name="Lutzoni F."/>
            <person name="Magnuson J."/>
            <person name="Mondo S."/>
            <person name="Nolan M."/>
            <person name="Ohm R."/>
            <person name="Pangilinan J."/>
            <person name="Park H.-J."/>
            <person name="Ramirez L."/>
            <person name="Alfaro M."/>
            <person name="Sun H."/>
            <person name="Tritt A."/>
            <person name="Yoshinaga Y."/>
            <person name="Zwiers L.-H."/>
            <person name="Turgeon B."/>
            <person name="Goodwin S."/>
            <person name="Spatafora J."/>
            <person name="Crous P."/>
            <person name="Grigoriev I."/>
        </authorList>
    </citation>
    <scope>NUCLEOTIDE SEQUENCE</scope>
    <source>
        <strain evidence="4">CBS 122368</strain>
    </source>
</reference>
<evidence type="ECO:0000313" key="5">
    <source>
        <dbReference type="Proteomes" id="UP000800094"/>
    </source>
</evidence>
<sequence length="665" mass="75199">MRLLNTRTLELQEFQDGHRPPYAILSLRWGTQEVTLQHLLSQDPRTQSTLYSLEGWQKIISFCHQAARQGFDFGWCDTCCIDKTSSAELSEVINSMFQWYRDSKACLAYLVDVQAPSPKDRSADALFESLMQFFSKDWQYLGDKATLGTVVSVITGIDQDTIEGSDIRRVSIARRMFWASQRTTTRKEDIAYCLLGIFGVNMPLLYGEGERAFSRLQEEIMKVSDDQSLFAWEDQCEDGDELLIDTGDALLRGPFARFPAEFANSGDIVPYRQMQTSRPSATTNYGLQVDVPLYRLRNSSGKAPLYLAELTCHYEGDFSGSLGIYVRPLRSDQFARDHGKRAPVVVDPKLHYPPVQSTIYLRKDVFLPSTEEFDRHHGILVHLHPPEHSFKVSYVFPAEQWMRIKGKSTIVLNPGRYAAVVFRNPDDTLITVLMSHEQTNELYESYGHDTWEVSKCRCKVFIYDSPMGTFTHEGLSSMEGHLKYEGARTARFESDLEGGTDKTFADMRNGRRVVAKMKETIMGERMIFVHVNIYEVGDGLCQLSGISSVKDPPAWLQENALPLQDSLPPPQGGSSTLYQPPPPTQPLQAFAHAPLQPGHMQGYSVNMPNGQQGFLLLLSQIQMQYTQTPYEYYPPSGSQQGVYQASQVDSTNVSTYQPRPAYSAL</sequence>
<dbReference type="PANTHER" id="PTHR10622">
    <property type="entry name" value="HET DOMAIN-CONTAINING PROTEIN"/>
    <property type="match status" value="1"/>
</dbReference>
<keyword evidence="5" id="KW-1185">Reference proteome</keyword>
<dbReference type="GeneID" id="54588591"/>
<protein>
    <submittedName>
        <fullName evidence="4">HET-domain-containing protein</fullName>
    </submittedName>
</protein>
<organism evidence="4 5">
    <name type="scientific">Trematosphaeria pertusa</name>
    <dbReference type="NCBI Taxonomy" id="390896"/>
    <lineage>
        <taxon>Eukaryota</taxon>
        <taxon>Fungi</taxon>
        <taxon>Dikarya</taxon>
        <taxon>Ascomycota</taxon>
        <taxon>Pezizomycotina</taxon>
        <taxon>Dothideomycetes</taxon>
        <taxon>Pleosporomycetidae</taxon>
        <taxon>Pleosporales</taxon>
        <taxon>Massarineae</taxon>
        <taxon>Trematosphaeriaceae</taxon>
        <taxon>Trematosphaeria</taxon>
    </lineage>
</organism>
<evidence type="ECO:0000313" key="4">
    <source>
        <dbReference type="EMBL" id="KAF2253268.1"/>
    </source>
</evidence>
<name>A0A6A6IT29_9PLEO</name>
<dbReference type="Pfam" id="PF06985">
    <property type="entry name" value="HET"/>
    <property type="match status" value="1"/>
</dbReference>
<feature type="region of interest" description="Disordered" evidence="1">
    <location>
        <begin position="562"/>
        <end position="590"/>
    </location>
</feature>
<dbReference type="Pfam" id="PF26640">
    <property type="entry name" value="DUF8212"/>
    <property type="match status" value="1"/>
</dbReference>
<evidence type="ECO:0000259" key="3">
    <source>
        <dbReference type="Pfam" id="PF26640"/>
    </source>
</evidence>